<organism evidence="2">
    <name type="scientific">Anguilla anguilla</name>
    <name type="common">European freshwater eel</name>
    <name type="synonym">Muraena anguilla</name>
    <dbReference type="NCBI Taxonomy" id="7936"/>
    <lineage>
        <taxon>Eukaryota</taxon>
        <taxon>Metazoa</taxon>
        <taxon>Chordata</taxon>
        <taxon>Craniata</taxon>
        <taxon>Vertebrata</taxon>
        <taxon>Euteleostomi</taxon>
        <taxon>Actinopterygii</taxon>
        <taxon>Neopterygii</taxon>
        <taxon>Teleostei</taxon>
        <taxon>Anguilliformes</taxon>
        <taxon>Anguillidae</taxon>
        <taxon>Anguilla</taxon>
    </lineage>
</organism>
<feature type="compositionally biased region" description="Basic and acidic residues" evidence="1">
    <location>
        <begin position="1"/>
        <end position="15"/>
    </location>
</feature>
<evidence type="ECO:0000313" key="2">
    <source>
        <dbReference type="EMBL" id="JAH96110.1"/>
    </source>
</evidence>
<protein>
    <submittedName>
        <fullName evidence="2">Uncharacterized protein</fullName>
    </submittedName>
</protein>
<dbReference type="AlphaFoldDB" id="A0A0E9X2H8"/>
<dbReference type="EMBL" id="GBXM01012467">
    <property type="protein sequence ID" value="JAH96110.1"/>
    <property type="molecule type" value="Transcribed_RNA"/>
</dbReference>
<proteinExistence type="predicted"/>
<sequence>MFRWESHEKKQHGTENKTIPIQVKIKDYEHRNSSRSFARKSTGLQHSPELPLIHTARLLHSPMTRQ</sequence>
<feature type="region of interest" description="Disordered" evidence="1">
    <location>
        <begin position="1"/>
        <end position="20"/>
    </location>
</feature>
<reference evidence="2" key="2">
    <citation type="journal article" date="2015" name="Fish Shellfish Immunol.">
        <title>Early steps in the European eel (Anguilla anguilla)-Vibrio vulnificus interaction in the gills: Role of the RtxA13 toxin.</title>
        <authorList>
            <person name="Callol A."/>
            <person name="Pajuelo D."/>
            <person name="Ebbesson L."/>
            <person name="Teles M."/>
            <person name="MacKenzie S."/>
            <person name="Amaro C."/>
        </authorList>
    </citation>
    <scope>NUCLEOTIDE SEQUENCE</scope>
</reference>
<evidence type="ECO:0000256" key="1">
    <source>
        <dbReference type="SAM" id="MobiDB-lite"/>
    </source>
</evidence>
<name>A0A0E9X2H8_ANGAN</name>
<accession>A0A0E9X2H8</accession>
<reference evidence="2" key="1">
    <citation type="submission" date="2014-11" db="EMBL/GenBank/DDBJ databases">
        <authorList>
            <person name="Amaro Gonzalez C."/>
        </authorList>
    </citation>
    <scope>NUCLEOTIDE SEQUENCE</scope>
</reference>